<sequence>MADSLQTVGRSTKSPQGFASLARASSRHLFKKRDETPAICFEDCTDNTEDSQKTEQDYVEPQFQQFLNYCEEQSTSVASFTLTGTIWVTLTTPAPCEACIVTTALDYKSRPIVYTLGTQPATEVLKYFPSPVATSSSTPNASGPDIAAIIGPVVPSAVLLLLLGFLLFRWYKRRGMKKAEQGPMANEEEPKGDKPQLHSDCIARPTFELEGSTLTLPEGNNRSMKEESEMPANEPAAHEMSADKKISIRIRVESVTEES</sequence>
<comment type="caution">
    <text evidence="3">The sequence shown here is derived from an EMBL/GenBank/DDBJ whole genome shotgun (WGS) entry which is preliminary data.</text>
</comment>
<dbReference type="EMBL" id="PXXK01000028">
    <property type="protein sequence ID" value="RFN54329.1"/>
    <property type="molecule type" value="Genomic_DNA"/>
</dbReference>
<feature type="transmembrane region" description="Helical" evidence="2">
    <location>
        <begin position="146"/>
        <end position="168"/>
    </location>
</feature>
<keyword evidence="2" id="KW-1133">Transmembrane helix</keyword>
<accession>A0A395N416</accession>
<organism evidence="3 4">
    <name type="scientific">Fusarium flagelliforme</name>
    <dbReference type="NCBI Taxonomy" id="2675880"/>
    <lineage>
        <taxon>Eukaryota</taxon>
        <taxon>Fungi</taxon>
        <taxon>Dikarya</taxon>
        <taxon>Ascomycota</taxon>
        <taxon>Pezizomycotina</taxon>
        <taxon>Sordariomycetes</taxon>
        <taxon>Hypocreomycetidae</taxon>
        <taxon>Hypocreales</taxon>
        <taxon>Nectriaceae</taxon>
        <taxon>Fusarium</taxon>
        <taxon>Fusarium incarnatum-equiseti species complex</taxon>
    </lineage>
</organism>
<keyword evidence="2" id="KW-0472">Membrane</keyword>
<name>A0A395N416_9HYPO</name>
<feature type="compositionally biased region" description="Polar residues" evidence="1">
    <location>
        <begin position="212"/>
        <end position="222"/>
    </location>
</feature>
<dbReference type="AlphaFoldDB" id="A0A395N416"/>
<feature type="compositionally biased region" description="Basic and acidic residues" evidence="1">
    <location>
        <begin position="188"/>
        <end position="197"/>
    </location>
</feature>
<gene>
    <name evidence="3" type="ORF">FIE12Z_1455</name>
</gene>
<evidence type="ECO:0000313" key="3">
    <source>
        <dbReference type="EMBL" id="RFN54329.1"/>
    </source>
</evidence>
<protein>
    <submittedName>
        <fullName evidence="3">Uncharacterized protein</fullName>
    </submittedName>
</protein>
<evidence type="ECO:0000256" key="2">
    <source>
        <dbReference type="SAM" id="Phobius"/>
    </source>
</evidence>
<keyword evidence="4" id="KW-1185">Reference proteome</keyword>
<evidence type="ECO:0000313" key="4">
    <source>
        <dbReference type="Proteomes" id="UP000265631"/>
    </source>
</evidence>
<proteinExistence type="predicted"/>
<reference evidence="3 4" key="1">
    <citation type="journal article" date="2018" name="PLoS Pathog.">
        <title>Evolution of structural diversity of trichothecenes, a family of toxins produced by plant pathogenic and entomopathogenic fungi.</title>
        <authorList>
            <person name="Proctor R.H."/>
            <person name="McCormick S.P."/>
            <person name="Kim H.S."/>
            <person name="Cardoza R.E."/>
            <person name="Stanley A.M."/>
            <person name="Lindo L."/>
            <person name="Kelly A."/>
            <person name="Brown D.W."/>
            <person name="Lee T."/>
            <person name="Vaughan M.M."/>
            <person name="Alexander N.J."/>
            <person name="Busman M."/>
            <person name="Gutierrez S."/>
        </authorList>
    </citation>
    <scope>NUCLEOTIDE SEQUENCE [LARGE SCALE GENOMIC DNA]</scope>
    <source>
        <strain evidence="3 4">NRRL 13405</strain>
    </source>
</reference>
<evidence type="ECO:0000256" key="1">
    <source>
        <dbReference type="SAM" id="MobiDB-lite"/>
    </source>
</evidence>
<dbReference type="Proteomes" id="UP000265631">
    <property type="component" value="Unassembled WGS sequence"/>
</dbReference>
<feature type="region of interest" description="Disordered" evidence="1">
    <location>
        <begin position="178"/>
        <end position="243"/>
    </location>
</feature>
<keyword evidence="2" id="KW-0812">Transmembrane</keyword>